<comment type="similarity">
    <text evidence="1">Belongs to the UPF0213 family.</text>
</comment>
<name>A0A1H8QE84_9ACTN</name>
<dbReference type="CDD" id="cd06561">
    <property type="entry name" value="AlkD_like"/>
    <property type="match status" value="1"/>
</dbReference>
<dbReference type="InterPro" id="IPR016024">
    <property type="entry name" value="ARM-type_fold"/>
</dbReference>
<proteinExistence type="inferred from homology"/>
<dbReference type="Proteomes" id="UP000182975">
    <property type="component" value="Unassembled WGS sequence"/>
</dbReference>
<accession>A0A1H8QE84</accession>
<dbReference type="InterPro" id="IPR035901">
    <property type="entry name" value="GIY-YIG_endonuc_sf"/>
</dbReference>
<dbReference type="Pfam" id="PF01541">
    <property type="entry name" value="GIY-YIG"/>
    <property type="match status" value="1"/>
</dbReference>
<dbReference type="InterPro" id="IPR000305">
    <property type="entry name" value="GIY-YIG_endonuc"/>
</dbReference>
<evidence type="ECO:0000313" key="4">
    <source>
        <dbReference type="Proteomes" id="UP000182975"/>
    </source>
</evidence>
<dbReference type="PANTHER" id="PTHR34477:SF1">
    <property type="entry name" value="UPF0213 PROTEIN YHBQ"/>
    <property type="match status" value="1"/>
</dbReference>
<dbReference type="OrthoDB" id="9797095at2"/>
<dbReference type="GO" id="GO:0004519">
    <property type="term" value="F:endonuclease activity"/>
    <property type="evidence" value="ECO:0007669"/>
    <property type="project" value="UniProtKB-KW"/>
</dbReference>
<dbReference type="Gene3D" id="1.25.10.90">
    <property type="match status" value="1"/>
</dbReference>
<dbReference type="Pfam" id="PF08713">
    <property type="entry name" value="DNA_alkylation"/>
    <property type="match status" value="1"/>
</dbReference>
<keyword evidence="3" id="KW-0378">Hydrolase</keyword>
<keyword evidence="4" id="KW-1185">Reference proteome</keyword>
<dbReference type="PANTHER" id="PTHR34477">
    <property type="entry name" value="UPF0213 PROTEIN YHBQ"/>
    <property type="match status" value="1"/>
</dbReference>
<gene>
    <name evidence="3" type="ORF">SAMN02910314_00441</name>
</gene>
<dbReference type="RefSeq" id="WP_074777106.1">
    <property type="nucleotide sequence ID" value="NZ_CP011402.1"/>
</dbReference>
<keyword evidence="3" id="KW-0255">Endonuclease</keyword>
<dbReference type="AlphaFoldDB" id="A0A1H8QE84"/>
<keyword evidence="3" id="KW-0540">Nuclease</keyword>
<dbReference type="STRING" id="79604.AAY81_08100"/>
<evidence type="ECO:0000259" key="2">
    <source>
        <dbReference type="PROSITE" id="PS50164"/>
    </source>
</evidence>
<evidence type="ECO:0000256" key="1">
    <source>
        <dbReference type="ARBA" id="ARBA00007435"/>
    </source>
</evidence>
<dbReference type="EMBL" id="FOEC01000002">
    <property type="protein sequence ID" value="SEO52311.1"/>
    <property type="molecule type" value="Genomic_DNA"/>
</dbReference>
<organism evidence="3 4">
    <name type="scientific">Denitrobacterium detoxificans</name>
    <dbReference type="NCBI Taxonomy" id="79604"/>
    <lineage>
        <taxon>Bacteria</taxon>
        <taxon>Bacillati</taxon>
        <taxon>Actinomycetota</taxon>
        <taxon>Coriobacteriia</taxon>
        <taxon>Eggerthellales</taxon>
        <taxon>Eggerthellaceae</taxon>
        <taxon>Denitrobacterium</taxon>
    </lineage>
</organism>
<dbReference type="SUPFAM" id="SSF48371">
    <property type="entry name" value="ARM repeat"/>
    <property type="match status" value="1"/>
</dbReference>
<dbReference type="Gene3D" id="3.40.1440.10">
    <property type="entry name" value="GIY-YIG endonuclease"/>
    <property type="match status" value="1"/>
</dbReference>
<dbReference type="InterPro" id="IPR014825">
    <property type="entry name" value="DNA_alkylation"/>
</dbReference>
<reference evidence="4" key="1">
    <citation type="submission" date="2016-10" db="EMBL/GenBank/DDBJ databases">
        <authorList>
            <person name="Varghese N."/>
        </authorList>
    </citation>
    <scope>NUCLEOTIDE SEQUENCE [LARGE SCALE GENOMIC DNA]</scope>
    <source>
        <strain evidence="4">DSM 21843</strain>
    </source>
</reference>
<sequence length="338" mass="38907">MTKQSPTYFTYVLRCADDTLYCGYSTDVDARVATHNAGQGAKYTKCRRPVELVTYARFASKHAAMSAEWHFKQLSRSEKERMLEAVTNEQPFEALLAEAFDIDVRQTDIAHDIESSLQSLHDKKYAQFMAPLMPTITPERIIGVRTPDLKKLAKTLAKRDDVELFLNALPHRTFEESQLHAFVLNGLKDYDALVEALEAFLPYVDNWATCDQMRPATLAKQPERTAALALSWMERGQREAMTYMTRFGIGVLMRWFLDEQYDRAFMEAVVNVEPGEYYIDMMRAWYIAEALVKQPADARDVLERGALDTWTHNKAIQKARESRRVSPEMKNELAALRR</sequence>
<dbReference type="CDD" id="cd10456">
    <property type="entry name" value="GIY-YIG_UPF0213"/>
    <property type="match status" value="1"/>
</dbReference>
<dbReference type="InterPro" id="IPR050190">
    <property type="entry name" value="UPF0213_domain"/>
</dbReference>
<feature type="domain" description="GIY-YIG" evidence="2">
    <location>
        <begin position="6"/>
        <end position="81"/>
    </location>
</feature>
<dbReference type="SUPFAM" id="SSF82771">
    <property type="entry name" value="GIY-YIG endonuclease"/>
    <property type="match status" value="1"/>
</dbReference>
<protein>
    <submittedName>
        <fullName evidence="3">Predicted endonuclease, GIY-YIG superfamily</fullName>
    </submittedName>
</protein>
<dbReference type="PROSITE" id="PS50164">
    <property type="entry name" value="GIY_YIG"/>
    <property type="match status" value="1"/>
</dbReference>
<evidence type="ECO:0000313" key="3">
    <source>
        <dbReference type="EMBL" id="SEO52311.1"/>
    </source>
</evidence>